<keyword evidence="4" id="KW-0804">Transcription</keyword>
<accession>A0ABD1FUL9</accession>
<dbReference type="SUPFAM" id="SSF52540">
    <property type="entry name" value="P-loop containing nucleoside triphosphate hydrolases"/>
    <property type="match status" value="1"/>
</dbReference>
<feature type="domain" description="Clp R" evidence="7">
    <location>
        <begin position="8"/>
        <end position="184"/>
    </location>
</feature>
<keyword evidence="3" id="KW-0805">Transcription regulation</keyword>
<feature type="region of interest" description="Disordered" evidence="6">
    <location>
        <begin position="827"/>
        <end position="848"/>
    </location>
</feature>
<sequence length="1003" mass="109021">MPTPVAAARQCLTQESAAVLDEAVAVARRRGHAQTTSLHMVSSLLSLPNSSLREACGRTRSNAYSTRVQFKALELSLSVSLDRLPSSQAGKGEEREPPVANSLMAAIKRSQANQRRQPENFSFYQQQQQQQQYSSFSSVPVVKVELRNLIVSILDDPVVSRVFGEAGFRSCDIKLATLRPGIGGFHSSQVYGCTSRYKRPGAPVFLCNLNGEGDLGNLNGGRGFSFPFMGCFAGDDSGRRIGEVMLRDRKRCPLLLGISAGDALAGFLETVRGGGGGAFPEGLSGLRVERVRDEISRYLSCDCDEEVLGLRLKEVERAAEGGGSGGVVVDFGDLGNLVGEGVGAERLKFVVGNLGQLVVGGGRIGKVWLIGMAATYEVYFKILNRFPSIEEDWELGVLPITSFKFAMGGSYPRSSLMESFVPLGGFFSMPPEAKSPLGNGCQHVARCQLCNDKYEQEVAALSNNASPPSENHQSSGSIKGTDDRVLLNAKIEGLQKKWDAICEQHHMGRGHDHQSSNQVPRVLGFQVRRGNDGSDNESSNSQGHKNQESSTLSTHLQKSSSFKELTSKSGEIPPKFKSPHLDPSTASADDDRTSPSSVTSVTTDLGLAIADAFTPTISNCQSDTVKDPKLLYRALLERVSHQEEAVRSIVEALTRGTGRGNVWINMRGADGLSKKKLGLAMAEAMYRSRESLIYVDLSFQEEMSQVDALFNAQISNKYELTMRGTVVDYLVEKLSKKPAVIFLDNIDKADPVVQKTLLQAVKTSRFTDWCGREVSASNCVFLGATRLSEGNTCEDEEDVASVRGSAMQIVVRFDLSDDPTANKRKLVGQERSSIITSNSSSSSHETGKRAHKALKSYLDLNLPAEGSEICNTMRSESESSSENSNSNSWLVELDREVDETVVFKQFDFSTLQKKVFESVAGSLRDVVGCECAVEIEGKAMRQIVVAAYLYGGKIVEDWIGSVVREGFVGAMGKYSLSSRSIVRVDVVGEEQRQGLLPARVAVK</sequence>
<protein>
    <submittedName>
        <fullName evidence="8">Protein SMAX1-LIKE 8-like isoform X1</fullName>
    </submittedName>
</protein>
<proteinExistence type="inferred from homology"/>
<dbReference type="Gene3D" id="3.40.50.300">
    <property type="entry name" value="P-loop containing nucleotide triphosphate hydrolases"/>
    <property type="match status" value="1"/>
</dbReference>
<keyword evidence="2 5" id="KW-0677">Repeat</keyword>
<dbReference type="Pfam" id="PF23569">
    <property type="entry name" value="NBD_SMAX1"/>
    <property type="match status" value="1"/>
</dbReference>
<dbReference type="Proteomes" id="UP001567538">
    <property type="component" value="Unassembled WGS sequence"/>
</dbReference>
<evidence type="ECO:0000256" key="1">
    <source>
        <dbReference type="ARBA" id="ARBA00008675"/>
    </source>
</evidence>
<dbReference type="InterPro" id="IPR058680">
    <property type="entry name" value="NBD_SMAX1-like"/>
</dbReference>
<evidence type="ECO:0000313" key="9">
    <source>
        <dbReference type="Proteomes" id="UP001567538"/>
    </source>
</evidence>
<evidence type="ECO:0000256" key="3">
    <source>
        <dbReference type="ARBA" id="ARBA00023015"/>
    </source>
</evidence>
<dbReference type="Pfam" id="PF07724">
    <property type="entry name" value="AAA_2"/>
    <property type="match status" value="1"/>
</dbReference>
<dbReference type="PROSITE" id="PS51903">
    <property type="entry name" value="CLP_R"/>
    <property type="match status" value="1"/>
</dbReference>
<feature type="region of interest" description="Disordered" evidence="6">
    <location>
        <begin position="462"/>
        <end position="481"/>
    </location>
</feature>
<dbReference type="InterPro" id="IPR004176">
    <property type="entry name" value="Clp_R_N"/>
</dbReference>
<dbReference type="InterPro" id="IPR036628">
    <property type="entry name" value="Clp_N_dom_sf"/>
</dbReference>
<dbReference type="PANTHER" id="PTHR43572">
    <property type="entry name" value="CHAPERONE PROTEIN CLPD, CHLOROPLASTIC"/>
    <property type="match status" value="1"/>
</dbReference>
<dbReference type="InterPro" id="IPR003959">
    <property type="entry name" value="ATPase_AAA_core"/>
</dbReference>
<dbReference type="InterPro" id="IPR027417">
    <property type="entry name" value="P-loop_NTPase"/>
</dbReference>
<dbReference type="Pfam" id="PF26587">
    <property type="entry name" value="AAA_lid_SMAX1"/>
    <property type="match status" value="1"/>
</dbReference>
<dbReference type="PANTHER" id="PTHR43572:SF77">
    <property type="entry name" value="PROTEIN DWARF 53-LIKE-LIKE"/>
    <property type="match status" value="1"/>
</dbReference>
<dbReference type="EMBL" id="JBEAFC010000011">
    <property type="protein sequence ID" value="KAL1535528.1"/>
    <property type="molecule type" value="Genomic_DNA"/>
</dbReference>
<gene>
    <name evidence="8" type="ORF">AAHA92_28295</name>
</gene>
<evidence type="ECO:0000256" key="6">
    <source>
        <dbReference type="SAM" id="MobiDB-lite"/>
    </source>
</evidence>
<evidence type="ECO:0000256" key="4">
    <source>
        <dbReference type="ARBA" id="ARBA00023163"/>
    </source>
</evidence>
<keyword evidence="9" id="KW-1185">Reference proteome</keyword>
<comment type="similarity">
    <text evidence="1">Belongs to the ClpA/ClpB family.</text>
</comment>
<evidence type="ECO:0000313" key="8">
    <source>
        <dbReference type="EMBL" id="KAL1535528.1"/>
    </source>
</evidence>
<feature type="region of interest" description="Disordered" evidence="6">
    <location>
        <begin position="527"/>
        <end position="599"/>
    </location>
</feature>
<comment type="caution">
    <text evidence="8">The sequence shown here is derived from an EMBL/GenBank/DDBJ whole genome shotgun (WGS) entry which is preliminary data.</text>
</comment>
<evidence type="ECO:0000256" key="2">
    <source>
        <dbReference type="ARBA" id="ARBA00022737"/>
    </source>
</evidence>
<dbReference type="AlphaFoldDB" id="A0ABD1FUL9"/>
<reference evidence="8 9" key="1">
    <citation type="submission" date="2024-06" db="EMBL/GenBank/DDBJ databases">
        <title>A chromosome level genome sequence of Diviner's sage (Salvia divinorum).</title>
        <authorList>
            <person name="Ford S.A."/>
            <person name="Ro D.-K."/>
            <person name="Ness R.W."/>
            <person name="Phillips M.A."/>
        </authorList>
    </citation>
    <scope>NUCLEOTIDE SEQUENCE [LARGE SCALE GENOMIC DNA]</scope>
    <source>
        <strain evidence="8">SAF-2024a</strain>
        <tissue evidence="8">Leaf</tissue>
    </source>
</reference>
<dbReference type="InterPro" id="IPR051650">
    <property type="entry name" value="SL_signaling_regulator"/>
</dbReference>
<feature type="compositionally biased region" description="Low complexity" evidence="6">
    <location>
        <begin position="832"/>
        <end position="843"/>
    </location>
</feature>
<feature type="compositionally biased region" description="Polar residues" evidence="6">
    <location>
        <begin position="542"/>
        <end position="569"/>
    </location>
</feature>
<feature type="compositionally biased region" description="Polar residues" evidence="6">
    <location>
        <begin position="462"/>
        <end position="478"/>
    </location>
</feature>
<dbReference type="InterPro" id="IPR058954">
    <property type="entry name" value="AAA_lid_SMAX1"/>
</dbReference>
<dbReference type="Gene3D" id="1.10.1780.10">
    <property type="entry name" value="Clp, N-terminal domain"/>
    <property type="match status" value="1"/>
</dbReference>
<evidence type="ECO:0000259" key="7">
    <source>
        <dbReference type="PROSITE" id="PS51903"/>
    </source>
</evidence>
<name>A0ABD1FUL9_SALDI</name>
<organism evidence="8 9">
    <name type="scientific">Salvia divinorum</name>
    <name type="common">Maria pastora</name>
    <name type="synonym">Diviner's sage</name>
    <dbReference type="NCBI Taxonomy" id="28513"/>
    <lineage>
        <taxon>Eukaryota</taxon>
        <taxon>Viridiplantae</taxon>
        <taxon>Streptophyta</taxon>
        <taxon>Embryophyta</taxon>
        <taxon>Tracheophyta</taxon>
        <taxon>Spermatophyta</taxon>
        <taxon>Magnoliopsida</taxon>
        <taxon>eudicotyledons</taxon>
        <taxon>Gunneridae</taxon>
        <taxon>Pentapetalae</taxon>
        <taxon>asterids</taxon>
        <taxon>lamiids</taxon>
        <taxon>Lamiales</taxon>
        <taxon>Lamiaceae</taxon>
        <taxon>Nepetoideae</taxon>
        <taxon>Mentheae</taxon>
        <taxon>Salviinae</taxon>
        <taxon>Salvia</taxon>
        <taxon>Salvia subgen. Calosphace</taxon>
    </lineage>
</organism>
<evidence type="ECO:0000256" key="5">
    <source>
        <dbReference type="PROSITE-ProRule" id="PRU01251"/>
    </source>
</evidence>